<keyword evidence="5 6" id="KW-0472">Membrane</keyword>
<feature type="transmembrane region" description="Helical" evidence="6">
    <location>
        <begin position="247"/>
        <end position="280"/>
    </location>
</feature>
<dbReference type="InterPro" id="IPR043428">
    <property type="entry name" value="LivM-like"/>
</dbReference>
<feature type="transmembrane region" description="Helical" evidence="6">
    <location>
        <begin position="82"/>
        <end position="102"/>
    </location>
</feature>
<evidence type="ECO:0000313" key="8">
    <source>
        <dbReference type="Proteomes" id="UP000278962"/>
    </source>
</evidence>
<evidence type="ECO:0000256" key="3">
    <source>
        <dbReference type="ARBA" id="ARBA00022692"/>
    </source>
</evidence>
<keyword evidence="8" id="KW-1185">Reference proteome</keyword>
<dbReference type="InterPro" id="IPR001851">
    <property type="entry name" value="ABC_transp_permease"/>
</dbReference>
<dbReference type="GO" id="GO:0005886">
    <property type="term" value="C:plasma membrane"/>
    <property type="evidence" value="ECO:0007669"/>
    <property type="project" value="UniProtKB-SubCell"/>
</dbReference>
<dbReference type="GO" id="GO:0015658">
    <property type="term" value="F:branched-chain amino acid transmembrane transporter activity"/>
    <property type="evidence" value="ECO:0007669"/>
    <property type="project" value="InterPro"/>
</dbReference>
<dbReference type="RefSeq" id="WP_121246884.1">
    <property type="nucleotide sequence ID" value="NZ_RBIL01000001.1"/>
</dbReference>
<comment type="caution">
    <text evidence="7">The sequence shown here is derived from an EMBL/GenBank/DDBJ whole genome shotgun (WGS) entry which is preliminary data.</text>
</comment>
<evidence type="ECO:0000256" key="1">
    <source>
        <dbReference type="ARBA" id="ARBA00004651"/>
    </source>
</evidence>
<evidence type="ECO:0000313" key="7">
    <source>
        <dbReference type="EMBL" id="RKQ90381.1"/>
    </source>
</evidence>
<accession>A0A660LCH7</accession>
<keyword evidence="3 6" id="KW-0812">Transmembrane</keyword>
<keyword evidence="2" id="KW-1003">Cell membrane</keyword>
<dbReference type="EMBL" id="RBIL01000001">
    <property type="protein sequence ID" value="RKQ90381.1"/>
    <property type="molecule type" value="Genomic_DNA"/>
</dbReference>
<sequence length="326" mass="33816">MRRAAAALVVAALLPLALAQGGEALHFMILAAAYSVMALGLNVVVGFAGLLDLGYVAFFAIGAHMAAHLSSTFWAPGIHLDFLLVLVAAVAATAIAGAAIGVPTLRLRGDYVGMVTLAFGEIIGQVVSNGREIRFLGGSLTGGPNGISGIDRIDLPFLAPFGRLDLRPWYWFALALLALTIVANVRLRDSRTGRAWRALRDDEQAAAAAGVPIARTKLLAYGVGAALGGIAGAFLASYLSFVNPGQFTFSFSIFIIAMVVLGGPGSIPGVVAAAVALTLLNHYVLPRFPVDLSGVAPGIYGLLLVLVMLLRPEGRHPIGLKGGRLT</sequence>
<dbReference type="PANTHER" id="PTHR30482">
    <property type="entry name" value="HIGH-AFFINITY BRANCHED-CHAIN AMINO ACID TRANSPORT SYSTEM PERMEASE"/>
    <property type="match status" value="1"/>
</dbReference>
<keyword evidence="4 6" id="KW-1133">Transmembrane helix</keyword>
<reference evidence="7 8" key="1">
    <citation type="submission" date="2018-10" db="EMBL/GenBank/DDBJ databases">
        <title>Genomic Encyclopedia of Archaeal and Bacterial Type Strains, Phase II (KMG-II): from individual species to whole genera.</title>
        <authorList>
            <person name="Goeker M."/>
        </authorList>
    </citation>
    <scope>NUCLEOTIDE SEQUENCE [LARGE SCALE GENOMIC DNA]</scope>
    <source>
        <strain evidence="7 8">DSM 14954</strain>
    </source>
</reference>
<gene>
    <name evidence="7" type="ORF">C8N24_0183</name>
</gene>
<feature type="transmembrane region" description="Helical" evidence="6">
    <location>
        <begin position="169"/>
        <end position="187"/>
    </location>
</feature>
<proteinExistence type="predicted"/>
<evidence type="ECO:0000256" key="4">
    <source>
        <dbReference type="ARBA" id="ARBA00022989"/>
    </source>
</evidence>
<evidence type="ECO:0000256" key="6">
    <source>
        <dbReference type="SAM" id="Phobius"/>
    </source>
</evidence>
<comment type="subcellular location">
    <subcellularLocation>
        <location evidence="1">Cell membrane</location>
        <topology evidence="1">Multi-pass membrane protein</topology>
    </subcellularLocation>
</comment>
<evidence type="ECO:0000256" key="2">
    <source>
        <dbReference type="ARBA" id="ARBA00022475"/>
    </source>
</evidence>
<dbReference type="PANTHER" id="PTHR30482:SF10">
    <property type="entry name" value="HIGH-AFFINITY BRANCHED-CHAIN AMINO ACID TRANSPORT PROTEIN BRAE"/>
    <property type="match status" value="1"/>
</dbReference>
<dbReference type="Pfam" id="PF02653">
    <property type="entry name" value="BPD_transp_2"/>
    <property type="match status" value="1"/>
</dbReference>
<dbReference type="AlphaFoldDB" id="A0A660LCH7"/>
<protein>
    <submittedName>
        <fullName evidence="7">Amino acid/amide ABC transporter membrane protein 2 (HAAT family)</fullName>
    </submittedName>
</protein>
<dbReference type="OrthoDB" id="9814461at2"/>
<name>A0A660LCH7_9ACTN</name>
<feature type="transmembrane region" description="Helical" evidence="6">
    <location>
        <begin position="292"/>
        <end position="310"/>
    </location>
</feature>
<dbReference type="Proteomes" id="UP000278962">
    <property type="component" value="Unassembled WGS sequence"/>
</dbReference>
<evidence type="ECO:0000256" key="5">
    <source>
        <dbReference type="ARBA" id="ARBA00023136"/>
    </source>
</evidence>
<dbReference type="CDD" id="cd06581">
    <property type="entry name" value="TM_PBP1_LivM_like"/>
    <property type="match status" value="1"/>
</dbReference>
<organism evidence="7 8">
    <name type="scientific">Solirubrobacter pauli</name>
    <dbReference type="NCBI Taxonomy" id="166793"/>
    <lineage>
        <taxon>Bacteria</taxon>
        <taxon>Bacillati</taxon>
        <taxon>Actinomycetota</taxon>
        <taxon>Thermoleophilia</taxon>
        <taxon>Solirubrobacterales</taxon>
        <taxon>Solirubrobacteraceae</taxon>
        <taxon>Solirubrobacter</taxon>
    </lineage>
</organism>
<feature type="transmembrane region" description="Helical" evidence="6">
    <location>
        <begin position="218"/>
        <end position="241"/>
    </location>
</feature>